<dbReference type="PANTHER" id="PTHR21575:SF12">
    <property type="entry name" value="PROTEIN HID1"/>
    <property type="match status" value="1"/>
</dbReference>
<evidence type="ECO:0000256" key="1">
    <source>
        <dbReference type="SAM" id="MobiDB-lite"/>
    </source>
</evidence>
<evidence type="ECO:0000256" key="2">
    <source>
        <dbReference type="SAM" id="Phobius"/>
    </source>
</evidence>
<evidence type="ECO:0000313" key="3">
    <source>
        <dbReference type="EMBL" id="KAK7939785.1"/>
    </source>
</evidence>
<dbReference type="Pfam" id="PF12722">
    <property type="entry name" value="Hid1"/>
    <property type="match status" value="2"/>
</dbReference>
<organism evidence="3 4">
    <name type="scientific">Mugilogobius chulae</name>
    <name type="common">yellowstripe goby</name>
    <dbReference type="NCBI Taxonomy" id="88201"/>
    <lineage>
        <taxon>Eukaryota</taxon>
        <taxon>Metazoa</taxon>
        <taxon>Chordata</taxon>
        <taxon>Craniata</taxon>
        <taxon>Vertebrata</taxon>
        <taxon>Euteleostomi</taxon>
        <taxon>Actinopterygii</taxon>
        <taxon>Neopterygii</taxon>
        <taxon>Teleostei</taxon>
        <taxon>Neoteleostei</taxon>
        <taxon>Acanthomorphata</taxon>
        <taxon>Gobiaria</taxon>
        <taxon>Gobiiformes</taxon>
        <taxon>Gobioidei</taxon>
        <taxon>Gobiidae</taxon>
        <taxon>Gobionellinae</taxon>
        <taxon>Mugilogobius</taxon>
    </lineage>
</organism>
<feature type="compositionally biased region" description="Polar residues" evidence="1">
    <location>
        <begin position="552"/>
        <end position="562"/>
    </location>
</feature>
<gene>
    <name evidence="3" type="ORF">WMY93_003111</name>
</gene>
<keyword evidence="2" id="KW-0812">Transmembrane</keyword>
<name>A0AAW0Q3Z2_9GOBI</name>
<keyword evidence="2" id="KW-0472">Membrane</keyword>
<dbReference type="GO" id="GO:0000138">
    <property type="term" value="C:Golgi trans cisterna"/>
    <property type="evidence" value="ECO:0007669"/>
    <property type="project" value="TreeGrafter"/>
</dbReference>
<dbReference type="InterPro" id="IPR026705">
    <property type="entry name" value="Hid-1/Ecm30"/>
</dbReference>
<feature type="transmembrane region" description="Helical" evidence="2">
    <location>
        <begin position="935"/>
        <end position="959"/>
    </location>
</feature>
<feature type="region of interest" description="Disordered" evidence="1">
    <location>
        <begin position="542"/>
        <end position="571"/>
    </location>
</feature>
<keyword evidence="4" id="KW-1185">Reference proteome</keyword>
<dbReference type="AlphaFoldDB" id="A0AAW0Q3Z2"/>
<sequence>MGSSDSKLNFRKAVIQLTTKTQPVEATDDAFWDQFWADSNTTVQDVFALVPAAEIRAVREESPSNLATLCYKAVEKLVQGAESGCPMERDKQVVLNCTRILSRILPYIFEDQDWRGFFWSTVPGAGRAGAEDLDEDDGARPLAESLLLAIADLLFCPDFTVHSHKKGPDSVENMQTIDSCEYIWEAGVGFAQSPPLNYIHDLNRTELLRLLLTCFSEAMYLPPSSDNCILNPWVTFFCSTETDYREQLVEQAVQILIVTLEHDGGPPHRPVSPSSIEEHEFAGPENLFVNYLSRIHREEDFDFVLKGLARLLTNPLTQTYLPNSTKKIQFHQELLVLFWKLCDFNKKFLFFVLKSSDVLDILVPILYYLNDARADQSRVGLMHIGVFILLLLSGERNFGVRLNKPYSLNVPMDIPVFTGTHADLLIVVFHKIITTGHQRLQPLFDCLLTIIVNVSPYLKSLSMVAANKLLHLLEAFSTNWFLFSAAQNHHLVFFLLEAFNNIIQYQFDGNCNLVYAIIRKRNVFHQLANLPSDPGSIQKALQKKRKTPDVISRTSSQETVSMEGSHPAVPAEPGTLKASLVAIPGIDKLTEKSQVSEDGTMVSVPKPDSAHAAHTDPSAVAGTSDTESNSGRDNEDVFYTEAEMERRRLSSASSSSFWTPTPEWVLSWKCKLPLQTIMRLLQVLVPQVEKSALTTDALYKQWIPDTNFENQTNWDSGVVPCGNTVAHFAADRRVSVFVETAHAVKELRLPIFGKKFQDGAEFSQYLQTQTGQLQFHGSSSVSVGASSCEDLTGCDCGNSANHQRICDTVSCSSPSCTKPLSPIGHCCEVCGAIVTIHYAPSFQIETYKQRIHNLFPHYKSVRVGLSKVFKPIKLLKFIPFGTKAEIQVVVVDEDKGFQAEALAREIVKDAISHGNTLGITEAGLQTSGNNSSDNAGMIVGVIFGVLFILALVATLVVLVNKRVVRLPTLPSMSTMGWLHRDSDNFGELGGPVDQGFDNPMFDKPTVLPDVPSLYAPEINFSFSVEVNSPDNRLEEKERLENKKKLHFTVFGVNSGMI</sequence>
<feature type="region of interest" description="Disordered" evidence="1">
    <location>
        <begin position="592"/>
        <end position="634"/>
    </location>
</feature>
<dbReference type="Proteomes" id="UP001460270">
    <property type="component" value="Unassembled WGS sequence"/>
</dbReference>
<dbReference type="InterPro" id="IPR026112">
    <property type="entry name" value="AMN"/>
</dbReference>
<evidence type="ECO:0000313" key="4">
    <source>
        <dbReference type="Proteomes" id="UP001460270"/>
    </source>
</evidence>
<dbReference type="Pfam" id="PF14828">
    <property type="entry name" value="Amnionless"/>
    <property type="match status" value="1"/>
</dbReference>
<accession>A0AAW0Q3Z2</accession>
<keyword evidence="2" id="KW-1133">Transmembrane helix</keyword>
<dbReference type="PANTHER" id="PTHR21575">
    <property type="entry name" value="PROTEIN HID1"/>
    <property type="match status" value="1"/>
</dbReference>
<protein>
    <recommendedName>
        <fullName evidence="5">Protein HID1</fullName>
    </recommendedName>
</protein>
<comment type="caution">
    <text evidence="3">The sequence shown here is derived from an EMBL/GenBank/DDBJ whole genome shotgun (WGS) entry which is preliminary data.</text>
</comment>
<proteinExistence type="predicted"/>
<evidence type="ECO:0008006" key="5">
    <source>
        <dbReference type="Google" id="ProtNLM"/>
    </source>
</evidence>
<dbReference type="GO" id="GO:0005797">
    <property type="term" value="C:Golgi medial cisterna"/>
    <property type="evidence" value="ECO:0007669"/>
    <property type="project" value="TreeGrafter"/>
</dbReference>
<dbReference type="GO" id="GO:0016020">
    <property type="term" value="C:membrane"/>
    <property type="evidence" value="ECO:0007669"/>
    <property type="project" value="TreeGrafter"/>
</dbReference>
<reference evidence="4" key="1">
    <citation type="submission" date="2024-04" db="EMBL/GenBank/DDBJ databases">
        <title>Salinicola lusitanus LLJ914,a marine bacterium isolated from the Okinawa Trough.</title>
        <authorList>
            <person name="Li J."/>
        </authorList>
    </citation>
    <scope>NUCLEOTIDE SEQUENCE [LARGE SCALE GENOMIC DNA]</scope>
</reference>
<dbReference type="EMBL" id="JBBPFD010000002">
    <property type="protein sequence ID" value="KAK7939785.1"/>
    <property type="molecule type" value="Genomic_DNA"/>
</dbReference>